<protein>
    <submittedName>
        <fullName evidence="4">Chromosome segregation protein</fullName>
    </submittedName>
</protein>
<evidence type="ECO:0000313" key="5">
    <source>
        <dbReference type="Proteomes" id="UP000095362"/>
    </source>
</evidence>
<dbReference type="InterPro" id="IPR038729">
    <property type="entry name" value="Rad50/SbcC_AAA"/>
</dbReference>
<organism evidence="4 5">
    <name type="scientific">Coprococcus comes</name>
    <dbReference type="NCBI Taxonomy" id="410072"/>
    <lineage>
        <taxon>Bacteria</taxon>
        <taxon>Bacillati</taxon>
        <taxon>Bacillota</taxon>
        <taxon>Clostridia</taxon>
        <taxon>Lachnospirales</taxon>
        <taxon>Lachnospiraceae</taxon>
        <taxon>Coprococcus</taxon>
    </lineage>
</organism>
<dbReference type="GO" id="GO:0006302">
    <property type="term" value="P:double-strand break repair"/>
    <property type="evidence" value="ECO:0007669"/>
    <property type="project" value="InterPro"/>
</dbReference>
<dbReference type="Gene3D" id="3.40.50.300">
    <property type="entry name" value="P-loop containing nucleotide triphosphate hydrolases"/>
    <property type="match status" value="2"/>
</dbReference>
<keyword evidence="2" id="KW-0812">Transmembrane</keyword>
<dbReference type="AlphaFoldDB" id="A0A174GA13"/>
<dbReference type="PANTHER" id="PTHR41259:SF1">
    <property type="entry name" value="DOUBLE-STRAND BREAK REPAIR RAD50 ATPASE, PUTATIVE-RELATED"/>
    <property type="match status" value="1"/>
</dbReference>
<proteinExistence type="predicted"/>
<dbReference type="EMBL" id="CYZK01000018">
    <property type="protein sequence ID" value="CUO59253.1"/>
    <property type="molecule type" value="Genomic_DNA"/>
</dbReference>
<feature type="coiled-coil region" evidence="1">
    <location>
        <begin position="333"/>
        <end position="391"/>
    </location>
</feature>
<name>A0A174GA13_9FIRM</name>
<dbReference type="Pfam" id="PF13476">
    <property type="entry name" value="AAA_23"/>
    <property type="match status" value="1"/>
</dbReference>
<feature type="transmembrane region" description="Helical" evidence="2">
    <location>
        <begin position="251"/>
        <end position="277"/>
    </location>
</feature>
<gene>
    <name evidence="4" type="ORF">ERS852481_02420</name>
</gene>
<evidence type="ECO:0000256" key="1">
    <source>
        <dbReference type="SAM" id="Coils"/>
    </source>
</evidence>
<dbReference type="InterPro" id="IPR027417">
    <property type="entry name" value="P-loop_NTPase"/>
</dbReference>
<reference evidence="4 5" key="1">
    <citation type="submission" date="2015-09" db="EMBL/GenBank/DDBJ databases">
        <authorList>
            <consortium name="Pathogen Informatics"/>
        </authorList>
    </citation>
    <scope>NUCLEOTIDE SEQUENCE [LARGE SCALE GENOMIC DNA]</scope>
    <source>
        <strain evidence="4 5">2789STDY5834866</strain>
    </source>
</reference>
<dbReference type="STRING" id="410072.ERS852525_01983"/>
<dbReference type="Proteomes" id="UP000095362">
    <property type="component" value="Unassembled WGS sequence"/>
</dbReference>
<keyword evidence="2" id="KW-0472">Membrane</keyword>
<dbReference type="RefSeq" id="WP_055261711.1">
    <property type="nucleotide sequence ID" value="NZ_CYZK01000018.1"/>
</dbReference>
<dbReference type="SUPFAM" id="SSF52540">
    <property type="entry name" value="P-loop containing nucleoside triphosphate hydrolases"/>
    <property type="match status" value="2"/>
</dbReference>
<sequence length="517" mass="60213">MKITELILKNFGKFTNKQILLTDGINIIYGENESGKTTLHTFLKGMLFGMERKRGRAAATDTFRTYEPWENPNFYAGILRFTCGDRRFRLERNFDRYAKGGSLICEDDGEELSLEHGDLEILLGGMTESDYENTVSIGQLRVQTGEILAAELKNYAANYYATGNSEIDLEGALALLKERKKELEKEEREKRQLISEKKERAEMEASYVWRDLHQLENEAEQLKRSCEEKRREWESWVNEDKKRKKREEAAGYFAGWRIHPLEAVSMLGAFFVTFLLFHKPWNFLVAIVVALAEGLYVWNCLKDGKKKKKARLQEIKEQGISLKADYERQKGKLAKVQETYHEKEVLYENLQERVGEFDEMNSEEIERLKNKQGVELAMEQLTRLAAQMQSRTSDLMNTEVSAIMDAITDGKYNKLWVDENLHVQLMSNGKKISMDQVSRGTLEQIYFAIRMAATKILHEEECPVILDDTFGYYDDSRLAQTLRWLKDSKRQVIIFSCQKREMEMLEKMGCAYHKVML</sequence>
<dbReference type="PANTHER" id="PTHR41259">
    <property type="entry name" value="DOUBLE-STRAND BREAK REPAIR RAD50 ATPASE, PUTATIVE-RELATED"/>
    <property type="match status" value="1"/>
</dbReference>
<feature type="coiled-coil region" evidence="1">
    <location>
        <begin position="166"/>
        <end position="232"/>
    </location>
</feature>
<accession>A0A174GA13</accession>
<feature type="transmembrane region" description="Helical" evidence="2">
    <location>
        <begin position="283"/>
        <end position="301"/>
    </location>
</feature>
<evidence type="ECO:0000313" key="4">
    <source>
        <dbReference type="EMBL" id="CUO59253.1"/>
    </source>
</evidence>
<dbReference type="PaxDb" id="410072-ERS852525_01983"/>
<feature type="domain" description="Rad50/SbcC-type AAA" evidence="3">
    <location>
        <begin position="6"/>
        <end position="224"/>
    </location>
</feature>
<keyword evidence="2" id="KW-1133">Transmembrane helix</keyword>
<evidence type="ECO:0000259" key="3">
    <source>
        <dbReference type="Pfam" id="PF13476"/>
    </source>
</evidence>
<evidence type="ECO:0000256" key="2">
    <source>
        <dbReference type="SAM" id="Phobius"/>
    </source>
</evidence>
<keyword evidence="1" id="KW-0175">Coiled coil</keyword>
<dbReference type="GO" id="GO:0016887">
    <property type="term" value="F:ATP hydrolysis activity"/>
    <property type="evidence" value="ECO:0007669"/>
    <property type="project" value="InterPro"/>
</dbReference>